<dbReference type="SUPFAM" id="SSF51735">
    <property type="entry name" value="NAD(P)-binding Rossmann-fold domains"/>
    <property type="match status" value="1"/>
</dbReference>
<keyword evidence="3 7" id="KW-0805">Transcription regulation</keyword>
<dbReference type="InterPro" id="IPR022876">
    <property type="entry name" value="Tscrpt_rep_Rex"/>
</dbReference>
<accession>I4EFS1</accession>
<dbReference type="Pfam" id="PF06971">
    <property type="entry name" value="Put_DNA-bind_N"/>
    <property type="match status" value="1"/>
</dbReference>
<dbReference type="InterPro" id="IPR003781">
    <property type="entry name" value="CoA-bd"/>
</dbReference>
<dbReference type="Pfam" id="PF02629">
    <property type="entry name" value="CoA_binding"/>
    <property type="match status" value="1"/>
</dbReference>
<keyword evidence="4 7" id="KW-0520">NAD</keyword>
<dbReference type="SUPFAM" id="SSF46785">
    <property type="entry name" value="Winged helix' DNA-binding domain"/>
    <property type="match status" value="1"/>
</dbReference>
<comment type="subcellular location">
    <subcellularLocation>
        <location evidence="7">Cytoplasm</location>
    </subcellularLocation>
</comment>
<dbReference type="InterPro" id="IPR058236">
    <property type="entry name" value="Rex_actinobacterial-type"/>
</dbReference>
<dbReference type="GO" id="GO:0051775">
    <property type="term" value="P:response to redox state"/>
    <property type="evidence" value="ECO:0007669"/>
    <property type="project" value="InterPro"/>
</dbReference>
<evidence type="ECO:0000256" key="6">
    <source>
        <dbReference type="ARBA" id="ARBA00023163"/>
    </source>
</evidence>
<evidence type="ECO:0000256" key="2">
    <source>
        <dbReference type="ARBA" id="ARBA00022491"/>
    </source>
</evidence>
<dbReference type="GO" id="GO:0003700">
    <property type="term" value="F:DNA-binding transcription factor activity"/>
    <property type="evidence" value="ECO:0007669"/>
    <property type="project" value="UniProtKB-UniRule"/>
</dbReference>
<gene>
    <name evidence="7 9" type="primary">rex</name>
    <name evidence="9" type="ORF">NITHO_2390005</name>
</gene>
<dbReference type="GO" id="GO:0005737">
    <property type="term" value="C:cytoplasm"/>
    <property type="evidence" value="ECO:0007669"/>
    <property type="project" value="UniProtKB-SubCell"/>
</dbReference>
<dbReference type="NCBIfam" id="NF003995">
    <property type="entry name" value="PRK05472.2-4"/>
    <property type="match status" value="1"/>
</dbReference>
<dbReference type="NCBIfam" id="NF003992">
    <property type="entry name" value="PRK05472.2-1"/>
    <property type="match status" value="1"/>
</dbReference>
<dbReference type="NCBIfam" id="NF003994">
    <property type="entry name" value="PRK05472.2-3"/>
    <property type="match status" value="1"/>
</dbReference>
<comment type="similarity">
    <text evidence="7">Belongs to the transcriptional regulatory Rex family.</text>
</comment>
<evidence type="ECO:0000313" key="9">
    <source>
        <dbReference type="EMBL" id="CCF83533.1"/>
    </source>
</evidence>
<evidence type="ECO:0000256" key="5">
    <source>
        <dbReference type="ARBA" id="ARBA00023125"/>
    </source>
</evidence>
<evidence type="ECO:0000259" key="8">
    <source>
        <dbReference type="SMART" id="SM00881"/>
    </source>
</evidence>
<dbReference type="GO" id="GO:0003677">
    <property type="term" value="F:DNA binding"/>
    <property type="evidence" value="ECO:0007669"/>
    <property type="project" value="UniProtKB-UniRule"/>
</dbReference>
<feature type="binding site" evidence="7">
    <location>
        <begin position="97"/>
        <end position="102"/>
    </location>
    <ligand>
        <name>NAD(+)</name>
        <dbReference type="ChEBI" id="CHEBI:57540"/>
    </ligand>
</feature>
<dbReference type="NCBIfam" id="NF003989">
    <property type="entry name" value="PRK05472.1-3"/>
    <property type="match status" value="1"/>
</dbReference>
<dbReference type="InterPro" id="IPR036390">
    <property type="entry name" value="WH_DNA-bd_sf"/>
</dbReference>
<dbReference type="GO" id="GO:0045892">
    <property type="term" value="P:negative regulation of DNA-templated transcription"/>
    <property type="evidence" value="ECO:0007669"/>
    <property type="project" value="InterPro"/>
</dbReference>
<keyword evidence="2 7" id="KW-0678">Repressor</keyword>
<keyword evidence="6 7" id="KW-0804">Transcription</keyword>
<feature type="DNA-binding region" description="H-T-H motif" evidence="7">
    <location>
        <begin position="23"/>
        <end position="62"/>
    </location>
</feature>
<keyword evidence="5 7" id="KW-0238">DNA-binding</keyword>
<evidence type="ECO:0000256" key="4">
    <source>
        <dbReference type="ARBA" id="ARBA00023027"/>
    </source>
</evidence>
<dbReference type="NCBIfam" id="NF003996">
    <property type="entry name" value="PRK05472.2-5"/>
    <property type="match status" value="1"/>
</dbReference>
<sequence>MAAEACWMKNGEIPDIVIRRLPIYVRTLRRMLDEGITSVSSEELAERLDVTAAQIRRDLSYFGKFGKQGKGYDVAKLAAEISHILNLDRQWDVALVGYGHLGQAIAHYRGFMPNSFHVAVIFARNPEHIGQQVSGVVVLENTDIASVVREMGIKIGIVAVPASAAQDVTNQLIAGGVTAILNYAPVILKVPSNVWIRENDPTSALQSLTYYIDTDHADNDAKVPSPIGGHLHSQVAD</sequence>
<dbReference type="SMART" id="SM00881">
    <property type="entry name" value="CoA_binding"/>
    <property type="match status" value="1"/>
</dbReference>
<protein>
    <recommendedName>
        <fullName evidence="7">Redox-sensing transcriptional repressor Rex</fullName>
    </recommendedName>
</protein>
<dbReference type="EMBL" id="CAGS01000156">
    <property type="protein sequence ID" value="CCF83533.1"/>
    <property type="molecule type" value="Genomic_DNA"/>
</dbReference>
<dbReference type="InterPro" id="IPR009718">
    <property type="entry name" value="Rex_DNA-bd_C_dom"/>
</dbReference>
<keyword evidence="1 7" id="KW-0963">Cytoplasm</keyword>
<dbReference type="HAMAP" id="MF_01131">
    <property type="entry name" value="Rex"/>
    <property type="match status" value="1"/>
</dbReference>
<dbReference type="NCBIfam" id="NF003993">
    <property type="entry name" value="PRK05472.2-2"/>
    <property type="match status" value="1"/>
</dbReference>
<proteinExistence type="inferred from homology"/>
<dbReference type="AlphaFoldDB" id="I4EFS1"/>
<comment type="caution">
    <text evidence="9">The sequence shown here is derived from an EMBL/GenBank/DDBJ whole genome shotgun (WGS) entry which is preliminary data.</text>
</comment>
<dbReference type="Proteomes" id="UP000004221">
    <property type="component" value="Unassembled WGS sequence"/>
</dbReference>
<reference evidence="9 10" key="1">
    <citation type="journal article" date="2012" name="ISME J.">
        <title>Nitrification expanded: discovery, physiology and genomics of a nitrite-oxidizing bacterium from the phylum Chloroflexi.</title>
        <authorList>
            <person name="Sorokin D.Y."/>
            <person name="Lucker S."/>
            <person name="Vejmelkova D."/>
            <person name="Kostrikina N.A."/>
            <person name="Kleerebezem R."/>
            <person name="Rijpstra W.I."/>
            <person name="Damste J.S."/>
            <person name="Le Paslier D."/>
            <person name="Muyzer G."/>
            <person name="Wagner M."/>
            <person name="van Loosdrecht M.C."/>
            <person name="Daims H."/>
        </authorList>
    </citation>
    <scope>NUCLEOTIDE SEQUENCE [LARGE SCALE GENOMIC DNA]</scope>
    <source>
        <strain evidence="10">none</strain>
    </source>
</reference>
<dbReference type="Gene3D" id="1.10.10.10">
    <property type="entry name" value="Winged helix-like DNA-binding domain superfamily/Winged helix DNA-binding domain"/>
    <property type="match status" value="1"/>
</dbReference>
<dbReference type="PANTHER" id="PTHR35786">
    <property type="entry name" value="REDOX-SENSING TRANSCRIPTIONAL REPRESSOR REX"/>
    <property type="match status" value="1"/>
</dbReference>
<organism evidence="9 10">
    <name type="scientific">Nitrolancea hollandica Lb</name>
    <dbReference type="NCBI Taxonomy" id="1129897"/>
    <lineage>
        <taxon>Bacteria</taxon>
        <taxon>Pseudomonadati</taxon>
        <taxon>Thermomicrobiota</taxon>
        <taxon>Thermomicrobia</taxon>
        <taxon>Sphaerobacterales</taxon>
        <taxon>Sphaerobacterineae</taxon>
        <taxon>Sphaerobacteraceae</taxon>
        <taxon>Nitrolancea</taxon>
    </lineage>
</organism>
<evidence type="ECO:0000313" key="10">
    <source>
        <dbReference type="Proteomes" id="UP000004221"/>
    </source>
</evidence>
<dbReference type="PANTHER" id="PTHR35786:SF1">
    <property type="entry name" value="REDOX-SENSING TRANSCRIPTIONAL REPRESSOR REX 1"/>
    <property type="match status" value="1"/>
</dbReference>
<dbReference type="InterPro" id="IPR036388">
    <property type="entry name" value="WH-like_DNA-bd_sf"/>
</dbReference>
<evidence type="ECO:0000256" key="7">
    <source>
        <dbReference type="HAMAP-Rule" id="MF_01131"/>
    </source>
</evidence>
<evidence type="ECO:0000256" key="3">
    <source>
        <dbReference type="ARBA" id="ARBA00023015"/>
    </source>
</evidence>
<keyword evidence="10" id="KW-1185">Reference proteome</keyword>
<name>I4EFS1_9BACT</name>
<comment type="subunit">
    <text evidence="7">Homodimer.</text>
</comment>
<dbReference type="Gene3D" id="3.40.50.720">
    <property type="entry name" value="NAD(P)-binding Rossmann-like Domain"/>
    <property type="match status" value="1"/>
</dbReference>
<feature type="domain" description="CoA-binding" evidence="8">
    <location>
        <begin position="86"/>
        <end position="187"/>
    </location>
</feature>
<comment type="function">
    <text evidence="7">Modulates transcription in response to changes in cellular NADH/NAD(+) redox state.</text>
</comment>
<dbReference type="InterPro" id="IPR036291">
    <property type="entry name" value="NAD(P)-bd_dom_sf"/>
</dbReference>
<evidence type="ECO:0000256" key="1">
    <source>
        <dbReference type="ARBA" id="ARBA00022490"/>
    </source>
</evidence>